<dbReference type="Proteomes" id="UP000003157">
    <property type="component" value="Unassembled WGS sequence"/>
</dbReference>
<dbReference type="PANTHER" id="PTHR32071">
    <property type="entry name" value="TRANSCRIPTIONAL REGULATORY PROTEIN"/>
    <property type="match status" value="1"/>
</dbReference>
<dbReference type="InterPro" id="IPR027417">
    <property type="entry name" value="P-loop_NTPase"/>
</dbReference>
<dbReference type="PROSITE" id="PS50045">
    <property type="entry name" value="SIGMA54_INTERACT_4"/>
    <property type="match status" value="1"/>
</dbReference>
<dbReference type="SUPFAM" id="SSF52540">
    <property type="entry name" value="P-loop containing nucleoside triphosphate hydrolases"/>
    <property type="match status" value="1"/>
</dbReference>
<dbReference type="InterPro" id="IPR011608">
    <property type="entry name" value="PRD"/>
</dbReference>
<dbReference type="PANTHER" id="PTHR32071:SF38">
    <property type="entry name" value="PSP OPERON TRANSCRIPTIONAL ACTIVATOR"/>
    <property type="match status" value="1"/>
</dbReference>
<dbReference type="Gene3D" id="3.40.50.300">
    <property type="entry name" value="P-loop containing nucleotide triphosphate hydrolases"/>
    <property type="match status" value="1"/>
</dbReference>
<dbReference type="EMBL" id="ADKX01000001">
    <property type="protein sequence ID" value="EFW06690.1"/>
    <property type="molecule type" value="Genomic_DNA"/>
</dbReference>
<feature type="domain" description="PTS EIIA type-4" evidence="5">
    <location>
        <begin position="530"/>
        <end position="663"/>
    </location>
</feature>
<dbReference type="RefSeq" id="WP_008787355.1">
    <property type="nucleotide sequence ID" value="NZ_AKCB01000001.1"/>
</dbReference>
<dbReference type="Gene3D" id="3.40.50.510">
    <property type="entry name" value="Phosphotransferase system, mannose-type IIA component"/>
    <property type="match status" value="1"/>
</dbReference>
<feature type="domain" description="PRD" evidence="6">
    <location>
        <begin position="425"/>
        <end position="530"/>
    </location>
</feature>
<evidence type="ECO:0000256" key="1">
    <source>
        <dbReference type="ARBA" id="ARBA00022679"/>
    </source>
</evidence>
<feature type="domain" description="PRD" evidence="6">
    <location>
        <begin position="771"/>
        <end position="872"/>
    </location>
</feature>
<dbReference type="GO" id="GO:0016740">
    <property type="term" value="F:transferase activity"/>
    <property type="evidence" value="ECO:0007669"/>
    <property type="project" value="UniProtKB-KW"/>
</dbReference>
<dbReference type="eggNOG" id="COG1221">
    <property type="taxonomic scope" value="Bacteria"/>
</dbReference>
<dbReference type="eggNOG" id="COG3933">
    <property type="taxonomic scope" value="Bacteria"/>
</dbReference>
<evidence type="ECO:0008006" key="9">
    <source>
        <dbReference type="Google" id="ProtNLM"/>
    </source>
</evidence>
<reference evidence="7 8" key="1">
    <citation type="submission" date="2010-12" db="EMBL/GenBank/DDBJ databases">
        <title>The Genome Sequence of Coprobacillus sp. strain 29_1.</title>
        <authorList>
            <consortium name="The Broad Institute Genome Sequencing Platform"/>
            <person name="Earl A."/>
            <person name="Ward D."/>
            <person name="Feldgarden M."/>
            <person name="Gevers D."/>
            <person name="Daigneault M."/>
            <person name="Sibley C.D."/>
            <person name="White A."/>
            <person name="Strauss J."/>
            <person name="Allen-Vercoe E."/>
            <person name="Young S.K."/>
            <person name="Zeng Q."/>
            <person name="Gargeya S."/>
            <person name="Fitzgerald M."/>
            <person name="Haas B."/>
            <person name="Abouelleil A."/>
            <person name="Alvarado L."/>
            <person name="Arachchi H.M."/>
            <person name="Berlin A."/>
            <person name="Brown A."/>
            <person name="Chapman S.B."/>
            <person name="Chen Z."/>
            <person name="Dunbar C."/>
            <person name="Freedman E."/>
            <person name="Gearin G."/>
            <person name="Gellesch M."/>
            <person name="Goldberg J."/>
            <person name="Griggs A."/>
            <person name="Gujja S."/>
            <person name="Heilman E."/>
            <person name="Heiman D."/>
            <person name="Howarth C."/>
            <person name="Larson L."/>
            <person name="Lui A."/>
            <person name="MacDonald P.J.P."/>
            <person name="Mehta T."/>
            <person name="Montmayeur A."/>
            <person name="Murphy C."/>
            <person name="Neiman D."/>
            <person name="Pearson M."/>
            <person name="Priest M."/>
            <person name="Roberts A."/>
            <person name="Saif S."/>
            <person name="Shea T."/>
            <person name="Shenoy N."/>
            <person name="Sisk P."/>
            <person name="Stolte C."/>
            <person name="Sykes S."/>
            <person name="White J."/>
            <person name="Yandava C."/>
            <person name="Nusbaum C."/>
            <person name="Birren B."/>
        </authorList>
    </citation>
    <scope>NUCLEOTIDE SEQUENCE [LARGE SCALE GENOMIC DNA]</scope>
    <source>
        <strain evidence="7 8">29_1</strain>
    </source>
</reference>
<accession>E7G639</accession>
<gene>
    <name evidence="7" type="ORF">HMPREF9488_00227</name>
</gene>
<evidence type="ECO:0000256" key="2">
    <source>
        <dbReference type="ARBA" id="ARBA00022741"/>
    </source>
</evidence>
<dbReference type="GO" id="GO:0009401">
    <property type="term" value="P:phosphoenolpyruvate-dependent sugar phosphotransferase system"/>
    <property type="evidence" value="ECO:0007669"/>
    <property type="project" value="InterPro"/>
</dbReference>
<dbReference type="GO" id="GO:0005524">
    <property type="term" value="F:ATP binding"/>
    <property type="evidence" value="ECO:0007669"/>
    <property type="project" value="UniProtKB-KW"/>
</dbReference>
<dbReference type="Pfam" id="PF03610">
    <property type="entry name" value="EIIA-man"/>
    <property type="match status" value="1"/>
</dbReference>
<comment type="caution">
    <text evidence="7">The sequence shown here is derived from an EMBL/GenBank/DDBJ whole genome shotgun (WGS) entry which is preliminary data.</text>
</comment>
<name>E7G639_9FIRM</name>
<keyword evidence="2" id="KW-0547">Nucleotide-binding</keyword>
<dbReference type="InterPro" id="IPR036662">
    <property type="entry name" value="PTS_EIIA_man-typ_sf"/>
</dbReference>
<dbReference type="SUPFAM" id="SSF53062">
    <property type="entry name" value="PTS system fructose IIA component-like"/>
    <property type="match status" value="1"/>
</dbReference>
<feature type="domain" description="Sigma-54 factor interaction" evidence="4">
    <location>
        <begin position="79"/>
        <end position="302"/>
    </location>
</feature>
<evidence type="ECO:0000256" key="3">
    <source>
        <dbReference type="ARBA" id="ARBA00022840"/>
    </source>
</evidence>
<evidence type="ECO:0000259" key="4">
    <source>
        <dbReference type="PROSITE" id="PS50045"/>
    </source>
</evidence>
<keyword evidence="1" id="KW-0808">Transferase</keyword>
<dbReference type="GO" id="GO:0006355">
    <property type="term" value="P:regulation of DNA-templated transcription"/>
    <property type="evidence" value="ECO:0007669"/>
    <property type="project" value="InterPro"/>
</dbReference>
<dbReference type="AlphaFoldDB" id="E7G639"/>
<evidence type="ECO:0000313" key="8">
    <source>
        <dbReference type="Proteomes" id="UP000003157"/>
    </source>
</evidence>
<dbReference type="InterPro" id="IPR004701">
    <property type="entry name" value="PTS_EIIA_man-typ"/>
</dbReference>
<keyword evidence="3" id="KW-0067">ATP-binding</keyword>
<evidence type="ECO:0000259" key="6">
    <source>
        <dbReference type="PROSITE" id="PS51372"/>
    </source>
</evidence>
<dbReference type="Pfam" id="PF00158">
    <property type="entry name" value="Sigma54_activat"/>
    <property type="match status" value="1"/>
</dbReference>
<dbReference type="SUPFAM" id="SSF63520">
    <property type="entry name" value="PTS-regulatory domain, PRD"/>
    <property type="match status" value="2"/>
</dbReference>
<protein>
    <recommendedName>
        <fullName evidence="9">PRD domain-containing protein</fullName>
    </recommendedName>
</protein>
<dbReference type="STRING" id="100884.GCA_000269565_01473"/>
<keyword evidence="8" id="KW-1185">Reference proteome</keyword>
<dbReference type="GO" id="GO:0016020">
    <property type="term" value="C:membrane"/>
    <property type="evidence" value="ECO:0007669"/>
    <property type="project" value="InterPro"/>
</dbReference>
<dbReference type="InterPro" id="IPR036634">
    <property type="entry name" value="PRD_sf"/>
</dbReference>
<dbReference type="InterPro" id="IPR002078">
    <property type="entry name" value="Sigma_54_int"/>
</dbReference>
<dbReference type="HOGENOM" id="CLU_014204_1_1_9"/>
<dbReference type="PROSITE" id="PS51372">
    <property type="entry name" value="PRD_2"/>
    <property type="match status" value="2"/>
</dbReference>
<sequence length="872" mass="100316">MKTAKQLVYDFVQQNAYRNEKGIDTLAIANELGMLRTNASALLNELVKEGKLIKTSTRPVYYRVLDNIRDNEEMSFQTLIGYDGSLRKAIQLAKAAILYPNQSLNVLISCKVGCGTTSFAYAMYCFARENGVIKKEAPYVKINCRHFSKNISVLDNELFGIGHDLNKSCFMKAKGGVLFLDNVDLLDAKQQSQLYTFLETNIIYSEDGTKSKECKDIFVIISQSPQSNMQFERIIPVIIELPELKDRSIKERFGLINHFFSNEASHSMRSIEVTSETIRALLLSDFDYNVKELKFEIKAACANAYVRVVRDIHQNIQVVVNDFKNQVRKSLIKLKNNHIEIEALLDSRNVLIYDQNDGYQTIDTTKHGNDMYLEISKQYNELLELGINDHGISDVITTHIQNLFKKYNYLKSYDSSLNLKQLSKIVDSRVIEIVSHFFQTSKKELGKNYRTNVFYGLCLHINSIISLKESQQRITNDQVVQIIQDHPSEYAASVQLASIIKDEFDLDLPVHEVALIAMFLIETEDQTKNNPVLLYILHGETTASSLRDTTNSLTQCYNAYSYDLALNIDTHKAMEEIKDLIMKIDKGQGVIVIYDMGSIKTMLETIEEETNIKIRLINMPITLIGIDIARRCSMESDIDYIYHLTHLEMNKMRNYEEKLNQVIVTLCHTGEGGAIQLKRYIDQYSKLNMKTIPLAISAKDELIHEVSELRKTYDIHCFVGTYDPKIFGIPFIPISKIFENSQEEIDRILMFEPISSSTFNYEDVYQYLSEQFKYVSISKLKSILPGIIDELNTIYHFNEDQRVGLFMHMACLVERLLDGKQSVPNIEKQKILSVFHDEYQSLSKIFKPLEKAFHIIIDDNEMTTILMIIKRI</sequence>
<dbReference type="PROSITE" id="PS51096">
    <property type="entry name" value="PTS_EIIA_TYPE_4"/>
    <property type="match status" value="1"/>
</dbReference>
<evidence type="ECO:0000313" key="7">
    <source>
        <dbReference type="EMBL" id="EFW06690.1"/>
    </source>
</evidence>
<dbReference type="Pfam" id="PF00874">
    <property type="entry name" value="PRD"/>
    <property type="match status" value="2"/>
</dbReference>
<evidence type="ECO:0000259" key="5">
    <source>
        <dbReference type="PROSITE" id="PS51096"/>
    </source>
</evidence>
<organism evidence="7 8">
    <name type="scientific">Coprobacillus cateniformis</name>
    <dbReference type="NCBI Taxonomy" id="100884"/>
    <lineage>
        <taxon>Bacteria</taxon>
        <taxon>Bacillati</taxon>
        <taxon>Bacillota</taxon>
        <taxon>Erysipelotrichia</taxon>
        <taxon>Erysipelotrichales</taxon>
        <taxon>Coprobacillaceae</taxon>
        <taxon>Coprobacillus</taxon>
    </lineage>
</organism>
<dbReference type="Gene3D" id="1.10.1790.10">
    <property type="entry name" value="PRD domain"/>
    <property type="match status" value="2"/>
</dbReference>
<proteinExistence type="predicted"/>
<dbReference type="GeneID" id="78229348"/>
<dbReference type="OrthoDB" id="9765164at2"/>